<evidence type="ECO:0000256" key="2">
    <source>
        <dbReference type="ARBA" id="ARBA00022448"/>
    </source>
</evidence>
<evidence type="ECO:0000256" key="7">
    <source>
        <dbReference type="RuleBase" id="RU000488"/>
    </source>
</evidence>
<protein>
    <recommendedName>
        <fullName evidence="11">Mitochondrial carrier protein</fullName>
    </recommendedName>
</protein>
<feature type="repeat" description="Solcar" evidence="6">
    <location>
        <begin position="73"/>
        <end position="156"/>
    </location>
</feature>
<reference evidence="9" key="1">
    <citation type="submission" date="2020-07" db="EMBL/GenBank/DDBJ databases">
        <title>Genome sequence and genetic diversity analysis of an under-domesticated orphan crop, white fonio (Digitaria exilis).</title>
        <authorList>
            <person name="Bennetzen J.L."/>
            <person name="Chen S."/>
            <person name="Ma X."/>
            <person name="Wang X."/>
            <person name="Yssel A.E.J."/>
            <person name="Chaluvadi S.R."/>
            <person name="Johnson M."/>
            <person name="Gangashetty P."/>
            <person name="Hamidou F."/>
            <person name="Sanogo M.D."/>
            <person name="Zwaenepoel A."/>
            <person name="Wallace J."/>
            <person name="Van De Peer Y."/>
            <person name="Van Deynze A."/>
        </authorList>
    </citation>
    <scope>NUCLEOTIDE SEQUENCE</scope>
    <source>
        <tissue evidence="9">Leaves</tissue>
    </source>
</reference>
<evidence type="ECO:0000256" key="5">
    <source>
        <dbReference type="ARBA" id="ARBA00023136"/>
    </source>
</evidence>
<comment type="similarity">
    <text evidence="7">Belongs to the mitochondrial carrier (TC 2.A.29) family.</text>
</comment>
<dbReference type="GO" id="GO:0055085">
    <property type="term" value="P:transmembrane transport"/>
    <property type="evidence" value="ECO:0007669"/>
    <property type="project" value="InterPro"/>
</dbReference>
<feature type="transmembrane region" description="Helical" evidence="8">
    <location>
        <begin position="283"/>
        <end position="302"/>
    </location>
</feature>
<dbReference type="PANTHER" id="PTHR24089">
    <property type="entry name" value="SOLUTE CARRIER FAMILY 25"/>
    <property type="match status" value="1"/>
</dbReference>
<accession>A0A835BDB7</accession>
<evidence type="ECO:0008006" key="11">
    <source>
        <dbReference type="Google" id="ProtNLM"/>
    </source>
</evidence>
<evidence type="ECO:0000313" key="9">
    <source>
        <dbReference type="EMBL" id="KAF8694891.1"/>
    </source>
</evidence>
<evidence type="ECO:0000313" key="10">
    <source>
        <dbReference type="Proteomes" id="UP000636709"/>
    </source>
</evidence>
<dbReference type="InterPro" id="IPR023395">
    <property type="entry name" value="MCP_dom_sf"/>
</dbReference>
<dbReference type="GO" id="GO:0016020">
    <property type="term" value="C:membrane"/>
    <property type="evidence" value="ECO:0007669"/>
    <property type="project" value="UniProtKB-SubCell"/>
</dbReference>
<dbReference type="PROSITE" id="PS50920">
    <property type="entry name" value="SOLCAR"/>
    <property type="match status" value="3"/>
</dbReference>
<sequence>MGNQDAPGGGGGKLSLASVGFAGPGAGAGGGGYKDLLVMALPKDDGLDGANVAEVIGVRLPDVAGTMRTILGRREVREFASGALAGAMSKAILAPLETLRTRMVVGVGSRHIFGSFVEIIEQNGWQGLWAGNTINMLRIIPTQAVEMGTFECVKRSMAEAQEKWKEDGYPKIQLGNLKIELPLHFLSPVAIAGAAAGIAGTLACHPLEVIKDRLTISREVYPTISAAFSKIYRTEGIGGLYAGLCPTLIGMLPYSTCYFFMYDTIKTSYCRFHKKSSLSRPELVVIGALTGLTFCCWIHTGLTASTISFPLEVARKRLMVGALKGKCPPNMIAALSEVIREEGLLGVYRGWGASCLKVMPNSGITWMFYEAWKDILLADKDKQRV</sequence>
<comment type="subcellular location">
    <subcellularLocation>
        <location evidence="1">Membrane</location>
        <topology evidence="1">Multi-pass membrane protein</topology>
    </subcellularLocation>
</comment>
<organism evidence="9 10">
    <name type="scientific">Digitaria exilis</name>
    <dbReference type="NCBI Taxonomy" id="1010633"/>
    <lineage>
        <taxon>Eukaryota</taxon>
        <taxon>Viridiplantae</taxon>
        <taxon>Streptophyta</taxon>
        <taxon>Embryophyta</taxon>
        <taxon>Tracheophyta</taxon>
        <taxon>Spermatophyta</taxon>
        <taxon>Magnoliopsida</taxon>
        <taxon>Liliopsida</taxon>
        <taxon>Poales</taxon>
        <taxon>Poaceae</taxon>
        <taxon>PACMAD clade</taxon>
        <taxon>Panicoideae</taxon>
        <taxon>Panicodae</taxon>
        <taxon>Paniceae</taxon>
        <taxon>Anthephorinae</taxon>
        <taxon>Digitaria</taxon>
    </lineage>
</organism>
<feature type="repeat" description="Solcar" evidence="6">
    <location>
        <begin position="187"/>
        <end position="268"/>
    </location>
</feature>
<name>A0A835BDB7_9POAL</name>
<dbReference type="SUPFAM" id="SSF103506">
    <property type="entry name" value="Mitochondrial carrier"/>
    <property type="match status" value="1"/>
</dbReference>
<evidence type="ECO:0000256" key="3">
    <source>
        <dbReference type="ARBA" id="ARBA00022692"/>
    </source>
</evidence>
<dbReference type="InterPro" id="IPR018108">
    <property type="entry name" value="MCP_transmembrane"/>
</dbReference>
<dbReference type="InterPro" id="IPR002067">
    <property type="entry name" value="MCP"/>
</dbReference>
<dbReference type="OrthoDB" id="270584at2759"/>
<feature type="transmembrane region" description="Helical" evidence="8">
    <location>
        <begin position="240"/>
        <end position="262"/>
    </location>
</feature>
<dbReference type="Pfam" id="PF00153">
    <property type="entry name" value="Mito_carr"/>
    <property type="match status" value="3"/>
</dbReference>
<dbReference type="Gene3D" id="1.50.40.10">
    <property type="entry name" value="Mitochondrial carrier domain"/>
    <property type="match status" value="1"/>
</dbReference>
<dbReference type="EMBL" id="JACEFO010001901">
    <property type="protein sequence ID" value="KAF8694891.1"/>
    <property type="molecule type" value="Genomic_DNA"/>
</dbReference>
<dbReference type="Proteomes" id="UP000636709">
    <property type="component" value="Unassembled WGS sequence"/>
</dbReference>
<keyword evidence="4" id="KW-0677">Repeat</keyword>
<dbReference type="GO" id="GO:0015711">
    <property type="term" value="P:organic anion transport"/>
    <property type="evidence" value="ECO:0007669"/>
    <property type="project" value="UniProtKB-ARBA"/>
</dbReference>
<keyword evidence="3 6" id="KW-0812">Transmembrane</keyword>
<keyword evidence="5 6" id="KW-0472">Membrane</keyword>
<comment type="caution">
    <text evidence="9">The sequence shown here is derived from an EMBL/GenBank/DDBJ whole genome shotgun (WGS) entry which is preliminary data.</text>
</comment>
<keyword evidence="2 7" id="KW-0813">Transport</keyword>
<evidence type="ECO:0000256" key="8">
    <source>
        <dbReference type="SAM" id="Phobius"/>
    </source>
</evidence>
<dbReference type="AlphaFoldDB" id="A0A835BDB7"/>
<evidence type="ECO:0000256" key="1">
    <source>
        <dbReference type="ARBA" id="ARBA00004141"/>
    </source>
</evidence>
<evidence type="ECO:0000256" key="4">
    <source>
        <dbReference type="ARBA" id="ARBA00022737"/>
    </source>
</evidence>
<keyword evidence="10" id="KW-1185">Reference proteome</keyword>
<keyword evidence="8" id="KW-1133">Transmembrane helix</keyword>
<evidence type="ECO:0000256" key="6">
    <source>
        <dbReference type="PROSITE-ProRule" id="PRU00282"/>
    </source>
</evidence>
<gene>
    <name evidence="9" type="ORF">HU200_037992</name>
</gene>
<proteinExistence type="inferred from homology"/>
<dbReference type="PRINTS" id="PR00926">
    <property type="entry name" value="MITOCARRIER"/>
</dbReference>
<feature type="repeat" description="Solcar" evidence="6">
    <location>
        <begin position="288"/>
        <end position="375"/>
    </location>
</feature>
<dbReference type="GO" id="GO:0015748">
    <property type="term" value="P:organophosphate ester transport"/>
    <property type="evidence" value="ECO:0007669"/>
    <property type="project" value="UniProtKB-ARBA"/>
</dbReference>